<accession>V5GZ40</accession>
<proteinExistence type="predicted"/>
<dbReference type="OrthoDB" id="202764at2759"/>
<dbReference type="AlphaFoldDB" id="V5GZ40"/>
<feature type="region of interest" description="Disordered" evidence="1">
    <location>
        <begin position="52"/>
        <end position="88"/>
    </location>
</feature>
<dbReference type="EMBL" id="GALX01002728">
    <property type="protein sequence ID" value="JAB65738.1"/>
    <property type="molecule type" value="Transcribed_RNA"/>
</dbReference>
<evidence type="ECO:0000256" key="1">
    <source>
        <dbReference type="SAM" id="MobiDB-lite"/>
    </source>
</evidence>
<feature type="compositionally biased region" description="Low complexity" evidence="1">
    <location>
        <begin position="52"/>
        <end position="86"/>
    </location>
</feature>
<organism evidence="2">
    <name type="scientific">Anoplophora glabripennis</name>
    <name type="common">Asian longhorn beetle</name>
    <name type="synonym">Anoplophora nobilis</name>
    <dbReference type="NCBI Taxonomy" id="217634"/>
    <lineage>
        <taxon>Eukaryota</taxon>
        <taxon>Metazoa</taxon>
        <taxon>Ecdysozoa</taxon>
        <taxon>Arthropoda</taxon>
        <taxon>Hexapoda</taxon>
        <taxon>Insecta</taxon>
        <taxon>Pterygota</taxon>
        <taxon>Neoptera</taxon>
        <taxon>Endopterygota</taxon>
        <taxon>Coleoptera</taxon>
        <taxon>Polyphaga</taxon>
        <taxon>Cucujiformia</taxon>
        <taxon>Chrysomeloidea</taxon>
        <taxon>Cerambycidae</taxon>
        <taxon>Lamiinae</taxon>
        <taxon>Lamiini</taxon>
        <taxon>Anoplophora</taxon>
    </lineage>
</organism>
<evidence type="ECO:0000313" key="2">
    <source>
        <dbReference type="EMBL" id="JAB65738.1"/>
    </source>
</evidence>
<name>V5GZ40_ANOGL</name>
<protein>
    <submittedName>
        <fullName evidence="2">Uncharacterized protein</fullName>
    </submittedName>
</protein>
<reference evidence="2" key="1">
    <citation type="submission" date="2013-07" db="EMBL/GenBank/DDBJ databases">
        <title>Midgut Transcriptome Profiling of Anoplphora glabripennis, a Lignocellulose Degrading, Wood-Boring Cerambycid.</title>
        <authorList>
            <person name="Scully E.D."/>
            <person name="Hoover K."/>
            <person name="Carlson J.E."/>
            <person name="Tien M."/>
            <person name="Geib S.M."/>
        </authorList>
    </citation>
    <scope>NUCLEOTIDE SEQUENCE</scope>
</reference>
<sequence>MVVNKITMPAQPNLNMRRIFFNRKMATDFPTENNASNNEPTMLTLKNPRATVTTTSLQTNSQSSSTTTRVSKSSTSSTSTQRVHVTSDLKASNMKSDLVDFKNNLNDMKSSISNSIDLKKLRSSLENLVDADDEMNDISQPLVTFPDDTPVPSEISTPTNPLDTLKFEQKTMNNFKKTKVGTNLRIIINKIKC</sequence>